<dbReference type="EMBL" id="CP063189">
    <property type="protein sequence ID" value="WCZ32467.1"/>
    <property type="molecule type" value="Genomic_DNA"/>
</dbReference>
<dbReference type="SUPFAM" id="SSF53335">
    <property type="entry name" value="S-adenosyl-L-methionine-dependent methyltransferases"/>
    <property type="match status" value="1"/>
</dbReference>
<dbReference type="Pfam" id="PF08241">
    <property type="entry name" value="Methyltransf_11"/>
    <property type="match status" value="1"/>
</dbReference>
<dbReference type="InterPro" id="IPR013216">
    <property type="entry name" value="Methyltransf_11"/>
</dbReference>
<dbReference type="PANTHER" id="PTHR44942:SF4">
    <property type="entry name" value="METHYLTRANSFERASE TYPE 11 DOMAIN-CONTAINING PROTEIN"/>
    <property type="match status" value="1"/>
</dbReference>
<dbReference type="InterPro" id="IPR029063">
    <property type="entry name" value="SAM-dependent_MTases_sf"/>
</dbReference>
<name>A0ABY7U6Z1_9CORY</name>
<dbReference type="CDD" id="cd02440">
    <property type="entry name" value="AdoMet_MTases"/>
    <property type="match status" value="1"/>
</dbReference>
<evidence type="ECO:0000256" key="2">
    <source>
        <dbReference type="ARBA" id="ARBA00022603"/>
    </source>
</evidence>
<evidence type="ECO:0000256" key="3">
    <source>
        <dbReference type="ARBA" id="ARBA00022679"/>
    </source>
</evidence>
<dbReference type="InterPro" id="IPR051052">
    <property type="entry name" value="Diverse_substrate_MTase"/>
</dbReference>
<proteinExistence type="inferred from homology"/>
<feature type="domain" description="Methyltransferase type 11" evidence="4">
    <location>
        <begin position="61"/>
        <end position="149"/>
    </location>
</feature>
<evidence type="ECO:0000313" key="6">
    <source>
        <dbReference type="Proteomes" id="UP001220064"/>
    </source>
</evidence>
<comment type="similarity">
    <text evidence="1">Belongs to the methyltransferase superfamily.</text>
</comment>
<evidence type="ECO:0000256" key="1">
    <source>
        <dbReference type="ARBA" id="ARBA00008361"/>
    </source>
</evidence>
<gene>
    <name evidence="5" type="ORF">CMASS_05120</name>
</gene>
<dbReference type="Gene3D" id="3.40.50.150">
    <property type="entry name" value="Vaccinia Virus protein VP39"/>
    <property type="match status" value="1"/>
</dbReference>
<sequence length="263" mass="28931">MAHSFRPPSAREAPHFATAAHRETTARAFSHGARAYDDVRPDYPTAVADFFLAGFTHAGVVDIGAGTGKLTAALAADGRTRAVTAVDPSPAMAQALRAKNVPVVRATAEHTALADAHFDLATLAQTWHWVDVSAASRELDRIVRPGGRVGLVWNTIDVSADPWVLRLTRIMHSGDIHRPGFIPEVAAPWRVARELRTGFVDTLTPELVHTLMHTRSYWLKANAKTRSRMTANLDWYLYEHLGFAPGQPVELPYRTDAFVLERA</sequence>
<keyword evidence="3" id="KW-0808">Transferase</keyword>
<dbReference type="Proteomes" id="UP001220064">
    <property type="component" value="Chromosome"/>
</dbReference>
<keyword evidence="2" id="KW-0489">Methyltransferase</keyword>
<protein>
    <recommendedName>
        <fullName evidence="4">Methyltransferase type 11 domain-containing protein</fullName>
    </recommendedName>
</protein>
<evidence type="ECO:0000259" key="4">
    <source>
        <dbReference type="Pfam" id="PF08241"/>
    </source>
</evidence>
<reference evidence="5 6" key="1">
    <citation type="submission" date="2020-10" db="EMBL/GenBank/DDBJ databases">
        <title>Complete genome sequence of Corynebacterium massiliense DSM 45435, type strain of Corynebacterium massiliense.</title>
        <authorList>
            <person name="Busche T."/>
            <person name="Kalinowski J."/>
            <person name="Ruckert C."/>
        </authorList>
    </citation>
    <scope>NUCLEOTIDE SEQUENCE [LARGE SCALE GENOMIC DNA]</scope>
    <source>
        <strain evidence="5 6">DSM 45435</strain>
    </source>
</reference>
<evidence type="ECO:0000313" key="5">
    <source>
        <dbReference type="EMBL" id="WCZ32467.1"/>
    </source>
</evidence>
<accession>A0ABY7U6Z1</accession>
<dbReference type="PANTHER" id="PTHR44942">
    <property type="entry name" value="METHYLTRANSF_11 DOMAIN-CONTAINING PROTEIN"/>
    <property type="match status" value="1"/>
</dbReference>
<dbReference type="RefSeq" id="WP_022863828.1">
    <property type="nucleotide sequence ID" value="NZ_ATVG01000019.1"/>
</dbReference>
<keyword evidence="6" id="KW-1185">Reference proteome</keyword>
<organism evidence="5 6">
    <name type="scientific">Corynebacterium massiliense DSM 45435</name>
    <dbReference type="NCBI Taxonomy" id="1121364"/>
    <lineage>
        <taxon>Bacteria</taxon>
        <taxon>Bacillati</taxon>
        <taxon>Actinomycetota</taxon>
        <taxon>Actinomycetes</taxon>
        <taxon>Mycobacteriales</taxon>
        <taxon>Corynebacteriaceae</taxon>
        <taxon>Corynebacterium</taxon>
    </lineage>
</organism>